<dbReference type="RefSeq" id="WP_379023189.1">
    <property type="nucleotide sequence ID" value="NZ_JBHUGY010000037.1"/>
</dbReference>
<proteinExistence type="predicted"/>
<dbReference type="EC" id="1.-.-.-" evidence="2"/>
<dbReference type="InterPro" id="IPR005025">
    <property type="entry name" value="FMN_Rdtase-like_dom"/>
</dbReference>
<evidence type="ECO:0000313" key="3">
    <source>
        <dbReference type="Proteomes" id="UP001597349"/>
    </source>
</evidence>
<sequence>MKHQLNIIISSTRPGRAGPVFAEWLERFAREHGKFEPVLTDIAAFNLPVLDEPHHPRLGNYQNDHTKAWSKAVDAADAFVFVAPEYNYFAAPAIINAIDYLAREWKYKPAAILSYGGVSGGLRAAQALKPLLASVGIMPIPEGVALPLYQKLLDNDGSFRASEQVQGGTGTMLDELLRWSEALKPMRATA</sequence>
<reference evidence="3" key="1">
    <citation type="journal article" date="2019" name="Int. J. Syst. Evol. Microbiol.">
        <title>The Global Catalogue of Microorganisms (GCM) 10K type strain sequencing project: providing services to taxonomists for standard genome sequencing and annotation.</title>
        <authorList>
            <consortium name="The Broad Institute Genomics Platform"/>
            <consortium name="The Broad Institute Genome Sequencing Center for Infectious Disease"/>
            <person name="Wu L."/>
            <person name="Ma J."/>
        </authorList>
    </citation>
    <scope>NUCLEOTIDE SEQUENCE [LARGE SCALE GENOMIC DNA]</scope>
    <source>
        <strain evidence="3">CGMCC 1.16226</strain>
    </source>
</reference>
<keyword evidence="2" id="KW-0560">Oxidoreductase</keyword>
<organism evidence="2 3">
    <name type="scientific">Mesorhizobium calcicola</name>
    <dbReference type="NCBI Taxonomy" id="1300310"/>
    <lineage>
        <taxon>Bacteria</taxon>
        <taxon>Pseudomonadati</taxon>
        <taxon>Pseudomonadota</taxon>
        <taxon>Alphaproteobacteria</taxon>
        <taxon>Hyphomicrobiales</taxon>
        <taxon>Phyllobacteriaceae</taxon>
        <taxon>Mesorhizobium</taxon>
    </lineage>
</organism>
<keyword evidence="3" id="KW-1185">Reference proteome</keyword>
<comment type="caution">
    <text evidence="2">The sequence shown here is derived from an EMBL/GenBank/DDBJ whole genome shotgun (WGS) entry which is preliminary data.</text>
</comment>
<name>A0ABW4WHW0_9HYPH</name>
<evidence type="ECO:0000259" key="1">
    <source>
        <dbReference type="Pfam" id="PF03358"/>
    </source>
</evidence>
<protein>
    <submittedName>
        <fullName evidence="2">NADPH-dependent FMN reductase</fullName>
        <ecNumber evidence="2">1.-.-.-</ecNumber>
    </submittedName>
</protein>
<dbReference type="Gene3D" id="3.40.50.360">
    <property type="match status" value="1"/>
</dbReference>
<dbReference type="PANTHER" id="PTHR30543:SF21">
    <property type="entry name" value="NAD(P)H-DEPENDENT FMN REDUCTASE LOT6"/>
    <property type="match status" value="1"/>
</dbReference>
<dbReference type="GO" id="GO:0016491">
    <property type="term" value="F:oxidoreductase activity"/>
    <property type="evidence" value="ECO:0007669"/>
    <property type="project" value="UniProtKB-KW"/>
</dbReference>
<dbReference type="InterPro" id="IPR029039">
    <property type="entry name" value="Flavoprotein-like_sf"/>
</dbReference>
<dbReference type="InterPro" id="IPR050712">
    <property type="entry name" value="NAD(P)H-dep_reductase"/>
</dbReference>
<dbReference type="Pfam" id="PF03358">
    <property type="entry name" value="FMN_red"/>
    <property type="match status" value="1"/>
</dbReference>
<accession>A0ABW4WHW0</accession>
<dbReference type="EMBL" id="JBHUGY010000037">
    <property type="protein sequence ID" value="MFD2056140.1"/>
    <property type="molecule type" value="Genomic_DNA"/>
</dbReference>
<dbReference type="SUPFAM" id="SSF52218">
    <property type="entry name" value="Flavoproteins"/>
    <property type="match status" value="1"/>
</dbReference>
<dbReference type="Proteomes" id="UP001597349">
    <property type="component" value="Unassembled WGS sequence"/>
</dbReference>
<dbReference type="PANTHER" id="PTHR30543">
    <property type="entry name" value="CHROMATE REDUCTASE"/>
    <property type="match status" value="1"/>
</dbReference>
<gene>
    <name evidence="2" type="ORF">ACFSQT_24650</name>
</gene>
<evidence type="ECO:0000313" key="2">
    <source>
        <dbReference type="EMBL" id="MFD2056140.1"/>
    </source>
</evidence>
<feature type="domain" description="NADPH-dependent FMN reductase-like" evidence="1">
    <location>
        <begin position="7"/>
        <end position="146"/>
    </location>
</feature>